<dbReference type="Gene3D" id="1.10.1780.10">
    <property type="entry name" value="Clp, N-terminal domain"/>
    <property type="match status" value="1"/>
</dbReference>
<feature type="domain" description="Clp ATPase C-terminal" evidence="7">
    <location>
        <begin position="741"/>
        <end position="834"/>
    </location>
</feature>
<dbReference type="GO" id="GO:0008233">
    <property type="term" value="F:peptidase activity"/>
    <property type="evidence" value="ECO:0007669"/>
    <property type="project" value="UniProtKB-KW"/>
</dbReference>
<evidence type="ECO:0000259" key="6">
    <source>
        <dbReference type="SMART" id="SM00382"/>
    </source>
</evidence>
<evidence type="ECO:0000259" key="7">
    <source>
        <dbReference type="SMART" id="SM01086"/>
    </source>
</evidence>
<comment type="caution">
    <text evidence="8">The sequence shown here is derived from an EMBL/GenBank/DDBJ whole genome shotgun (WGS) entry which is preliminary data.</text>
</comment>
<dbReference type="CDD" id="cd19499">
    <property type="entry name" value="RecA-like_ClpB_Hsp104-like"/>
    <property type="match status" value="1"/>
</dbReference>
<dbReference type="GO" id="GO:0006508">
    <property type="term" value="P:proteolysis"/>
    <property type="evidence" value="ECO:0007669"/>
    <property type="project" value="UniProtKB-KW"/>
</dbReference>
<dbReference type="RefSeq" id="XP_067544331.1">
    <property type="nucleotide sequence ID" value="XM_067688234.1"/>
</dbReference>
<dbReference type="Pfam" id="PF07724">
    <property type="entry name" value="AAA_2"/>
    <property type="match status" value="1"/>
</dbReference>
<dbReference type="InterPro" id="IPR004176">
    <property type="entry name" value="Clp_R_N"/>
</dbReference>
<feature type="coiled-coil region" evidence="5">
    <location>
        <begin position="422"/>
        <end position="480"/>
    </location>
</feature>
<keyword evidence="4" id="KW-0143">Chaperone</keyword>
<evidence type="ECO:0000256" key="3">
    <source>
        <dbReference type="ARBA" id="ARBA00022840"/>
    </source>
</evidence>
<evidence type="ECO:0000256" key="1">
    <source>
        <dbReference type="ARBA" id="ARBA00022737"/>
    </source>
</evidence>
<dbReference type="PANTHER" id="PTHR11638:SF18">
    <property type="entry name" value="HEAT SHOCK PROTEIN 104"/>
    <property type="match status" value="1"/>
</dbReference>
<dbReference type="InterPro" id="IPR028299">
    <property type="entry name" value="ClpA/B_CS2"/>
</dbReference>
<evidence type="ECO:0000313" key="8">
    <source>
        <dbReference type="EMBL" id="OAG29683.1"/>
    </source>
</evidence>
<keyword evidence="8" id="KW-0378">Hydrolase</keyword>
<keyword evidence="3 8" id="KW-0067">ATP-binding</keyword>
<feature type="domain" description="AAA+ ATPase" evidence="6">
    <location>
        <begin position="183"/>
        <end position="327"/>
    </location>
</feature>
<keyword evidence="1" id="KW-0677">Repeat</keyword>
<dbReference type="InterPro" id="IPR041546">
    <property type="entry name" value="ClpA/ClpB_AAA_lid"/>
</dbReference>
<dbReference type="GO" id="GO:0034605">
    <property type="term" value="P:cellular response to heat"/>
    <property type="evidence" value="ECO:0007669"/>
    <property type="project" value="TreeGrafter"/>
</dbReference>
<organism evidence="8 9">
    <name type="scientific">Nematocida displodere</name>
    <dbReference type="NCBI Taxonomy" id="1805483"/>
    <lineage>
        <taxon>Eukaryota</taxon>
        <taxon>Fungi</taxon>
        <taxon>Fungi incertae sedis</taxon>
        <taxon>Microsporidia</taxon>
        <taxon>Nematocida</taxon>
    </lineage>
</organism>
<feature type="domain" description="AAA+ ATPase" evidence="6">
    <location>
        <begin position="579"/>
        <end position="742"/>
    </location>
</feature>
<evidence type="ECO:0000313" key="9">
    <source>
        <dbReference type="Proteomes" id="UP000185944"/>
    </source>
</evidence>
<dbReference type="PANTHER" id="PTHR11638">
    <property type="entry name" value="ATP-DEPENDENT CLP PROTEASE"/>
    <property type="match status" value="1"/>
</dbReference>
<dbReference type="InterPro" id="IPR003593">
    <property type="entry name" value="AAA+_ATPase"/>
</dbReference>
<reference evidence="8 9" key="1">
    <citation type="submission" date="2016-02" db="EMBL/GenBank/DDBJ databases">
        <title>Discovery of a natural microsporidian pathogen with a broad tissue tropism in Caenorhabditis elegans.</title>
        <authorList>
            <person name="Luallen R.J."/>
            <person name="Reinke A.W."/>
            <person name="Tong L."/>
            <person name="Botts M.R."/>
            <person name="Felix M.-A."/>
            <person name="Troemel E.R."/>
        </authorList>
    </citation>
    <scope>NUCLEOTIDE SEQUENCE [LARGE SCALE GENOMIC DNA]</scope>
    <source>
        <strain evidence="8 9">JUm2807</strain>
    </source>
</reference>
<protein>
    <submittedName>
        <fullName evidence="8">ATP-dependent Clp protease ATP-binding subunit ClpB</fullName>
    </submittedName>
</protein>
<evidence type="ECO:0000256" key="2">
    <source>
        <dbReference type="ARBA" id="ARBA00022741"/>
    </source>
</evidence>
<dbReference type="Proteomes" id="UP000185944">
    <property type="component" value="Unassembled WGS sequence"/>
</dbReference>
<keyword evidence="2" id="KW-0547">Nucleotide-binding</keyword>
<dbReference type="InterPro" id="IPR036628">
    <property type="entry name" value="Clp_N_dom_sf"/>
</dbReference>
<dbReference type="FunFam" id="3.40.50.300:FF:000025">
    <property type="entry name" value="ATP-dependent Clp protease subunit"/>
    <property type="match status" value="1"/>
</dbReference>
<dbReference type="Gene3D" id="1.10.8.60">
    <property type="match status" value="1"/>
</dbReference>
<dbReference type="VEuPathDB" id="MicrosporidiaDB:NEDG_00816"/>
<dbReference type="Pfam" id="PF17871">
    <property type="entry name" value="AAA_lid_9"/>
    <property type="match status" value="1"/>
</dbReference>
<dbReference type="Pfam" id="PF00004">
    <property type="entry name" value="AAA"/>
    <property type="match status" value="1"/>
</dbReference>
<dbReference type="Pfam" id="PF02861">
    <property type="entry name" value="Clp_N"/>
    <property type="match status" value="1"/>
</dbReference>
<dbReference type="Pfam" id="PF10431">
    <property type="entry name" value="ClpB_D2-small"/>
    <property type="match status" value="1"/>
</dbReference>
<evidence type="ECO:0000256" key="5">
    <source>
        <dbReference type="SAM" id="Coils"/>
    </source>
</evidence>
<dbReference type="InterPro" id="IPR019489">
    <property type="entry name" value="Clp_ATPase_C"/>
</dbReference>
<keyword evidence="9" id="KW-1185">Reference proteome</keyword>
<dbReference type="InterPro" id="IPR050130">
    <property type="entry name" value="ClpA_ClpB"/>
</dbReference>
<accession>A0A177ECK0</accession>
<dbReference type="EMBL" id="LTDL01000040">
    <property type="protein sequence ID" value="OAG29683.1"/>
    <property type="molecule type" value="Genomic_DNA"/>
</dbReference>
<dbReference type="SMART" id="SM00382">
    <property type="entry name" value="AAA"/>
    <property type="match status" value="2"/>
</dbReference>
<dbReference type="OrthoDB" id="47330at2759"/>
<sequence>MTFGQGLNSQELNKTIQEAAKIAKERRAYTIDPAHVLLALIQSKDPKITKALRDAQKRLEEKLESYLGNQPKAGRNIEPSPNATELQSIFTVAQHLAKKENTEIEQIHLLYAALKNNAVREALEGEDISGITSKIEAKEERDKPGIEDFAVDMVQQAREGIFDPVIGRDKEIRTVIEVLTKKIKSNAMLLGEPGVGKTAIANGIAQLIASNQAPGLTDCKLYSVDLGALVAGAMYQGQFEERMKTLIKEAEDSQRKIILFIDEIHMVLGAGKSSGAMNAANLLKPGLASGAIRCIGATTCKEYKEYIEKDPAFERRFVSINVLEPSVEDTVTILRGLRERFESFHGLNILNETLECAAEMGDRYLTGGHMPDTAITLLDAACASVKVALESEPAEVLSIKSKIWAAELEKTAIQSDQQRDTEVNNEQRLEKVDRKIKRLKESIAPIEKEYGERMEHIVKRRKLKTKLEALKTKLLNAQRDKNHTLAYDIQEFAIPEIEKEVSLLGADDQKICIRPEHIATVVSNITGIPAKRLTVSENTKLLQMEERLNHRVIGQTEAIKALTDAIIRSRAGFARTNRPIGSFLFLGPTGVGKTQLAKSLAFEMFDDEAALIRLDMSEYLEEHSVSRLIGAPPGYIGYETGGYLTEKVRNRPYSIILIDEIEKAHKRVANIFLQILDEGRLTDGHGRTIDFTNTVVLMTSNLGSGAIIGGESKERTLEAAKNFFPPEFINRLDGIEIFNPLDYENLKDIISIYIGGINQRLAKERMSVSLDDPAVEAIIASAYTPEYGARPMQRYIESTIITDISKIYLTSESVKGMHLRITGTGSVSAETPPFYASTSFAYYQ</sequence>
<dbReference type="Gene3D" id="3.40.50.300">
    <property type="entry name" value="P-loop containing nucleotide triphosphate hydrolases"/>
    <property type="match status" value="3"/>
</dbReference>
<dbReference type="PROSITE" id="PS00871">
    <property type="entry name" value="CLPAB_2"/>
    <property type="match status" value="1"/>
</dbReference>
<dbReference type="STRING" id="1805483.A0A177ECK0"/>
<dbReference type="InterPro" id="IPR001270">
    <property type="entry name" value="ClpA/B"/>
</dbReference>
<dbReference type="GO" id="GO:0005524">
    <property type="term" value="F:ATP binding"/>
    <property type="evidence" value="ECO:0007669"/>
    <property type="project" value="UniProtKB-KW"/>
</dbReference>
<dbReference type="SUPFAM" id="SSF81923">
    <property type="entry name" value="Double Clp-N motif"/>
    <property type="match status" value="1"/>
</dbReference>
<name>A0A177ECK0_9MICR</name>
<evidence type="ECO:0000256" key="4">
    <source>
        <dbReference type="ARBA" id="ARBA00023186"/>
    </source>
</evidence>
<dbReference type="GeneID" id="93647166"/>
<dbReference type="PRINTS" id="PR00300">
    <property type="entry name" value="CLPPROTEASEA"/>
</dbReference>
<dbReference type="SMART" id="SM01086">
    <property type="entry name" value="ClpB_D2-small"/>
    <property type="match status" value="1"/>
</dbReference>
<dbReference type="InterPro" id="IPR003959">
    <property type="entry name" value="ATPase_AAA_core"/>
</dbReference>
<dbReference type="GO" id="GO:0016887">
    <property type="term" value="F:ATP hydrolysis activity"/>
    <property type="evidence" value="ECO:0007669"/>
    <property type="project" value="InterPro"/>
</dbReference>
<dbReference type="AlphaFoldDB" id="A0A177ECK0"/>
<dbReference type="SUPFAM" id="SSF52540">
    <property type="entry name" value="P-loop containing nucleoside triphosphate hydrolases"/>
    <property type="match status" value="2"/>
</dbReference>
<keyword evidence="8" id="KW-0645">Protease</keyword>
<dbReference type="GO" id="GO:0005737">
    <property type="term" value="C:cytoplasm"/>
    <property type="evidence" value="ECO:0007669"/>
    <property type="project" value="TreeGrafter"/>
</dbReference>
<dbReference type="InterPro" id="IPR027417">
    <property type="entry name" value="P-loop_NTPase"/>
</dbReference>
<keyword evidence="5" id="KW-0175">Coiled coil</keyword>
<gene>
    <name evidence="8" type="ORF">NEDG_00816</name>
</gene>
<dbReference type="CDD" id="cd00009">
    <property type="entry name" value="AAA"/>
    <property type="match status" value="1"/>
</dbReference>
<proteinExistence type="predicted"/>